<sequence>MSKEAGFYNESAISSSIIPLDGIHSIWNLELAHNLSINLKIDISTLSPTSFQLVQHLPVDRGIGVCQYPSAFKTRFSKIVNIVKTPFKIN</sequence>
<dbReference type="Proteomes" id="UP000887116">
    <property type="component" value="Unassembled WGS sequence"/>
</dbReference>
<organism evidence="1 2">
    <name type="scientific">Trichonephila clavata</name>
    <name type="common">Joro spider</name>
    <name type="synonym">Nephila clavata</name>
    <dbReference type="NCBI Taxonomy" id="2740835"/>
    <lineage>
        <taxon>Eukaryota</taxon>
        <taxon>Metazoa</taxon>
        <taxon>Ecdysozoa</taxon>
        <taxon>Arthropoda</taxon>
        <taxon>Chelicerata</taxon>
        <taxon>Arachnida</taxon>
        <taxon>Araneae</taxon>
        <taxon>Araneomorphae</taxon>
        <taxon>Entelegynae</taxon>
        <taxon>Araneoidea</taxon>
        <taxon>Nephilidae</taxon>
        <taxon>Trichonephila</taxon>
    </lineage>
</organism>
<accession>A0A8X6G472</accession>
<keyword evidence="2" id="KW-1185">Reference proteome</keyword>
<dbReference type="AlphaFoldDB" id="A0A8X6G472"/>
<evidence type="ECO:0000313" key="2">
    <source>
        <dbReference type="Proteomes" id="UP000887116"/>
    </source>
</evidence>
<comment type="caution">
    <text evidence="1">The sequence shown here is derived from an EMBL/GenBank/DDBJ whole genome shotgun (WGS) entry which is preliminary data.</text>
</comment>
<reference evidence="1" key="1">
    <citation type="submission" date="2020-07" db="EMBL/GenBank/DDBJ databases">
        <title>Multicomponent nature underlies the extraordinary mechanical properties of spider dragline silk.</title>
        <authorList>
            <person name="Kono N."/>
            <person name="Nakamura H."/>
            <person name="Mori M."/>
            <person name="Yoshida Y."/>
            <person name="Ohtoshi R."/>
            <person name="Malay A.D."/>
            <person name="Moran D.A.P."/>
            <person name="Tomita M."/>
            <person name="Numata K."/>
            <person name="Arakawa K."/>
        </authorList>
    </citation>
    <scope>NUCLEOTIDE SEQUENCE</scope>
</reference>
<protein>
    <submittedName>
        <fullName evidence="1">Uncharacterized protein</fullName>
    </submittedName>
</protein>
<dbReference type="EMBL" id="BMAO01004531">
    <property type="protein sequence ID" value="GFQ95258.1"/>
    <property type="molecule type" value="Genomic_DNA"/>
</dbReference>
<name>A0A8X6G472_TRICU</name>
<gene>
    <name evidence="1" type="ORF">TNCT_285201</name>
</gene>
<proteinExistence type="predicted"/>
<evidence type="ECO:0000313" key="1">
    <source>
        <dbReference type="EMBL" id="GFQ95258.1"/>
    </source>
</evidence>